<evidence type="ECO:0000313" key="1">
    <source>
        <dbReference type="EMBL" id="MCI64247.1"/>
    </source>
</evidence>
<evidence type="ECO:0000313" key="2">
    <source>
        <dbReference type="Proteomes" id="UP000265520"/>
    </source>
</evidence>
<accession>A0A392TUX7</accession>
<protein>
    <submittedName>
        <fullName evidence="1">Uncharacterized protein</fullName>
    </submittedName>
</protein>
<feature type="non-terminal residue" evidence="1">
    <location>
        <position position="11"/>
    </location>
</feature>
<sequence>MAAGLVAAEDP</sequence>
<name>A0A392TUX7_9FABA</name>
<proteinExistence type="predicted"/>
<dbReference type="EMBL" id="LXQA010651894">
    <property type="protein sequence ID" value="MCI64247.1"/>
    <property type="molecule type" value="Genomic_DNA"/>
</dbReference>
<dbReference type="Proteomes" id="UP000265520">
    <property type="component" value="Unassembled WGS sequence"/>
</dbReference>
<comment type="caution">
    <text evidence="1">The sequence shown here is derived from an EMBL/GenBank/DDBJ whole genome shotgun (WGS) entry which is preliminary data.</text>
</comment>
<keyword evidence="2" id="KW-1185">Reference proteome</keyword>
<reference evidence="1 2" key="1">
    <citation type="journal article" date="2018" name="Front. Plant Sci.">
        <title>Red Clover (Trifolium pratense) and Zigzag Clover (T. medium) - A Picture of Genomic Similarities and Differences.</title>
        <authorList>
            <person name="Dluhosova J."/>
            <person name="Istvanek J."/>
            <person name="Nedelnik J."/>
            <person name="Repkova J."/>
        </authorList>
    </citation>
    <scope>NUCLEOTIDE SEQUENCE [LARGE SCALE GENOMIC DNA]</scope>
    <source>
        <strain evidence="2">cv. 10/8</strain>
        <tissue evidence="1">Leaf</tissue>
    </source>
</reference>
<organism evidence="1 2">
    <name type="scientific">Trifolium medium</name>
    <dbReference type="NCBI Taxonomy" id="97028"/>
    <lineage>
        <taxon>Eukaryota</taxon>
        <taxon>Viridiplantae</taxon>
        <taxon>Streptophyta</taxon>
        <taxon>Embryophyta</taxon>
        <taxon>Tracheophyta</taxon>
        <taxon>Spermatophyta</taxon>
        <taxon>Magnoliopsida</taxon>
        <taxon>eudicotyledons</taxon>
        <taxon>Gunneridae</taxon>
        <taxon>Pentapetalae</taxon>
        <taxon>rosids</taxon>
        <taxon>fabids</taxon>
        <taxon>Fabales</taxon>
        <taxon>Fabaceae</taxon>
        <taxon>Papilionoideae</taxon>
        <taxon>50 kb inversion clade</taxon>
        <taxon>NPAAA clade</taxon>
        <taxon>Hologalegina</taxon>
        <taxon>IRL clade</taxon>
        <taxon>Trifolieae</taxon>
        <taxon>Trifolium</taxon>
    </lineage>
</organism>